<proteinExistence type="predicted"/>
<dbReference type="SUPFAM" id="SSF53686">
    <property type="entry name" value="Tryptophan synthase beta subunit-like PLP-dependent enzymes"/>
    <property type="match status" value="1"/>
</dbReference>
<name>A0ABP6U375_9ACTN</name>
<keyword evidence="6" id="KW-0663">Pyridoxal phosphate</keyword>
<sequence length="334" mass="35243">MTVTIHQLLQAVENLRGVAVRTPMLTSEAFNEQIGRQVWLKAENQQRTGSFKFRGAYNALALVSAPDRSRGVICASSGNHAAALALAARHFGVPAIVVVPKDLPAAKRQATEALGARIVTYDRLSGRRDALVHQIAHRHGLTIVPSANHPNVIAGAGTVGWEMLQEAPDLAALLVPVGGGGLAAGTALAASGHDPSLQVFGVEPALADDTHRSLRVGQLISIPPPATIADGLGHSEPARIPFEINQRLLADVVTVPEEAISEAMAHLYRHFRLVVEPSGAVAFAGLLQALKRLPDGPVGVVVSGGNVDWNTYRTQLDIAITRMESPPHAAAVLH</sequence>
<dbReference type="EMBL" id="BAAAXF010000057">
    <property type="protein sequence ID" value="GAA3500986.1"/>
    <property type="molecule type" value="Genomic_DNA"/>
</dbReference>
<evidence type="ECO:0000256" key="3">
    <source>
        <dbReference type="ARBA" id="ARBA00001936"/>
    </source>
</evidence>
<accession>A0ABP6U375</accession>
<protein>
    <submittedName>
        <fullName evidence="8">Pyridoxal-phosphate dependent enzyme</fullName>
    </submittedName>
</protein>
<dbReference type="InterPro" id="IPR000634">
    <property type="entry name" value="Ser/Thr_deHydtase_PyrdxlP-BS"/>
</dbReference>
<comment type="cofactor">
    <cofactor evidence="3">
        <name>Mn(2+)</name>
        <dbReference type="ChEBI" id="CHEBI:29035"/>
    </cofactor>
</comment>
<gene>
    <name evidence="8" type="ORF">GCM10019016_080930</name>
</gene>
<evidence type="ECO:0000256" key="2">
    <source>
        <dbReference type="ARBA" id="ARBA00001933"/>
    </source>
</evidence>
<evidence type="ECO:0000256" key="1">
    <source>
        <dbReference type="ARBA" id="ARBA00001913"/>
    </source>
</evidence>
<dbReference type="CDD" id="cd01562">
    <property type="entry name" value="Thr-dehyd"/>
    <property type="match status" value="1"/>
</dbReference>
<evidence type="ECO:0000256" key="6">
    <source>
        <dbReference type="ARBA" id="ARBA00022898"/>
    </source>
</evidence>
<feature type="domain" description="Tryptophan synthase beta chain-like PALP" evidence="7">
    <location>
        <begin position="20"/>
        <end position="304"/>
    </location>
</feature>
<reference evidence="9" key="1">
    <citation type="journal article" date="2019" name="Int. J. Syst. Evol. Microbiol.">
        <title>The Global Catalogue of Microorganisms (GCM) 10K type strain sequencing project: providing services to taxonomists for standard genome sequencing and annotation.</title>
        <authorList>
            <consortium name="The Broad Institute Genomics Platform"/>
            <consortium name="The Broad Institute Genome Sequencing Center for Infectious Disease"/>
            <person name="Wu L."/>
            <person name="Ma J."/>
        </authorList>
    </citation>
    <scope>NUCLEOTIDE SEQUENCE [LARGE SCALE GENOMIC DNA]</scope>
    <source>
        <strain evidence="9">JCM 4816</strain>
    </source>
</reference>
<dbReference type="PROSITE" id="PS00165">
    <property type="entry name" value="DEHYDRATASE_SER_THR"/>
    <property type="match status" value="1"/>
</dbReference>
<evidence type="ECO:0000259" key="7">
    <source>
        <dbReference type="Pfam" id="PF00291"/>
    </source>
</evidence>
<dbReference type="Pfam" id="PF00291">
    <property type="entry name" value="PALP"/>
    <property type="match status" value="1"/>
</dbReference>
<keyword evidence="9" id="KW-1185">Reference proteome</keyword>
<dbReference type="InterPro" id="IPR001926">
    <property type="entry name" value="TrpB-like_PALP"/>
</dbReference>
<dbReference type="InterPro" id="IPR036052">
    <property type="entry name" value="TrpB-like_PALP_sf"/>
</dbReference>
<comment type="cofactor">
    <cofactor evidence="1">
        <name>Ca(2+)</name>
        <dbReference type="ChEBI" id="CHEBI:29108"/>
    </cofactor>
</comment>
<comment type="caution">
    <text evidence="8">The sequence shown here is derived from an EMBL/GenBank/DDBJ whole genome shotgun (WGS) entry which is preliminary data.</text>
</comment>
<comment type="cofactor">
    <cofactor evidence="4">
        <name>Mg(2+)</name>
        <dbReference type="ChEBI" id="CHEBI:18420"/>
    </cofactor>
</comment>
<organism evidence="8 9">
    <name type="scientific">Streptomyces prasinosporus</name>
    <dbReference type="NCBI Taxonomy" id="68256"/>
    <lineage>
        <taxon>Bacteria</taxon>
        <taxon>Bacillati</taxon>
        <taxon>Actinomycetota</taxon>
        <taxon>Actinomycetes</taxon>
        <taxon>Kitasatosporales</taxon>
        <taxon>Streptomycetaceae</taxon>
        <taxon>Streptomyces</taxon>
        <taxon>Streptomyces albogriseolus group</taxon>
    </lineage>
</organism>
<evidence type="ECO:0000313" key="9">
    <source>
        <dbReference type="Proteomes" id="UP001501455"/>
    </source>
</evidence>
<evidence type="ECO:0000256" key="5">
    <source>
        <dbReference type="ARBA" id="ARBA00022842"/>
    </source>
</evidence>
<keyword evidence="5" id="KW-0460">Magnesium</keyword>
<comment type="cofactor">
    <cofactor evidence="2">
        <name>pyridoxal 5'-phosphate</name>
        <dbReference type="ChEBI" id="CHEBI:597326"/>
    </cofactor>
</comment>
<dbReference type="Proteomes" id="UP001501455">
    <property type="component" value="Unassembled WGS sequence"/>
</dbReference>
<evidence type="ECO:0000313" key="8">
    <source>
        <dbReference type="EMBL" id="GAA3500986.1"/>
    </source>
</evidence>
<dbReference type="PANTHER" id="PTHR43050:SF1">
    <property type="entry name" value="SERINE RACEMASE"/>
    <property type="match status" value="1"/>
</dbReference>
<dbReference type="Gene3D" id="3.40.50.1100">
    <property type="match status" value="2"/>
</dbReference>
<evidence type="ECO:0000256" key="4">
    <source>
        <dbReference type="ARBA" id="ARBA00001946"/>
    </source>
</evidence>
<dbReference type="PANTHER" id="PTHR43050">
    <property type="entry name" value="SERINE / THREONINE RACEMASE FAMILY MEMBER"/>
    <property type="match status" value="1"/>
</dbReference>